<keyword evidence="3 7" id="KW-0812">Transmembrane</keyword>
<feature type="region of interest" description="Disordered" evidence="6">
    <location>
        <begin position="299"/>
        <end position="349"/>
    </location>
</feature>
<evidence type="ECO:0000256" key="4">
    <source>
        <dbReference type="ARBA" id="ARBA00022989"/>
    </source>
</evidence>
<evidence type="ECO:0000313" key="8">
    <source>
        <dbReference type="EMBL" id="PWN92371.1"/>
    </source>
</evidence>
<sequence>MSPPSSEKLDLTSLQSYSPSWPHTLRLTLAIAVQYASTRCVERARELHRLIDPLAADTEGSNSNSNDDDDDLVERDEEGRSTGKLEGWARKRRLRKEKEMVDAWIEYGDKFVMATCQHLGISRETLPPGPLTLEDVLCASRGRIDDDSPSKEPAAMAQFEMGNSHASRLREGTGTMAKQVKEAEQQEDQEQRDKLHEEEANEGDGQRTHDQEGEKSEENASTGQEISEKESGKAFKEGDKSEAHVKRSGGAFEEENARGREIEVVHELLLVALGLGQYRAEDGATTLFEQDALFGDTSVEVAPSPAPAQQPPEAPAPDAAPISATPPPLPPRNHAADRGSDVATTSASEGAAGNAWGALKTGAASSWKNIATTSKGVKDGISSSFATPSNEEQPSNEKRKKDDGPTKPNEPCHYDSRARAIIFVAATAMDVQGMDAWMAEKVVAQTIYFIMSEGRDASTKQGQTDPLADLAHQHEQGQNARKTWMNRATGSAVAREKGKANWGKWAATGAGFAIGGAIIGLTGGLAAPLIAPALVGLTGVSFLATTGGIIMMGTLLGLGGGGLAGYRVQRRLRGIDYFEFQELPSAAQEAGMTIPSLTATICCSGLLLQKHDQVSTWSNVFRSSFDARDVFAIRCEEEMMKLAGEGLRSYARDTALISGGQRVGTEVLKHTALAGLAALTLPLTIYSAASASLDGRFVQAKTRCYKAGLILADVLREQVQGHRPVVLVATSLGCVTVMTALAELAKSPDDHAHLVDSVFLIGAPISPSPGTLRRARSVVARRFVNAYSSKDMVCAIAAWLGSGISLEELQSGQMPRICGSRAILNVPGVENVDVGDLVKSHFDLNDAEVLESVVARCRLIEG</sequence>
<feature type="region of interest" description="Disordered" evidence="6">
    <location>
        <begin position="377"/>
        <end position="413"/>
    </location>
</feature>
<dbReference type="InParanoid" id="A0A316YT13"/>
<feature type="compositionally biased region" description="Basic and acidic residues" evidence="6">
    <location>
        <begin position="179"/>
        <end position="218"/>
    </location>
</feature>
<feature type="transmembrane region" description="Helical" evidence="7">
    <location>
        <begin position="542"/>
        <end position="566"/>
    </location>
</feature>
<feature type="region of interest" description="Disordered" evidence="6">
    <location>
        <begin position="172"/>
        <end position="253"/>
    </location>
</feature>
<dbReference type="OrthoDB" id="277931at2759"/>
<dbReference type="PANTHER" id="PTHR17920:SF23">
    <property type="entry name" value="DUF726-DOMAIN-CONTAINING PROTEIN"/>
    <property type="match status" value="1"/>
</dbReference>
<dbReference type="RefSeq" id="XP_025379569.1">
    <property type="nucleotide sequence ID" value="XM_025521378.1"/>
</dbReference>
<feature type="compositionally biased region" description="Basic and acidic residues" evidence="6">
    <location>
        <begin position="395"/>
        <end position="413"/>
    </location>
</feature>
<evidence type="ECO:0000256" key="6">
    <source>
        <dbReference type="SAM" id="MobiDB-lite"/>
    </source>
</evidence>
<protein>
    <submittedName>
        <fullName evidence="8">DUF726-domain-containing protein</fullName>
    </submittedName>
</protein>
<evidence type="ECO:0000256" key="3">
    <source>
        <dbReference type="ARBA" id="ARBA00022692"/>
    </source>
</evidence>
<dbReference type="Proteomes" id="UP000245768">
    <property type="component" value="Unassembled WGS sequence"/>
</dbReference>
<reference evidence="8" key="1">
    <citation type="journal article" date="2018" name="Mol. Biol. Evol.">
        <title>Broad Genomic Sampling Reveals a Smut Pathogenic Ancestry of the Fungal Clade Ustilaginomycotina.</title>
        <authorList>
            <person name="Kijpornyongpan T."/>
            <person name="Mondo S.J."/>
            <person name="Barry K."/>
            <person name="Sandor L."/>
            <person name="Lee J."/>
            <person name="Lipzen A."/>
            <person name="Pangilinan J."/>
            <person name="LaButti K."/>
            <person name="Hainaut M."/>
            <person name="Henrissat B."/>
            <person name="Grigoriev I.V."/>
            <person name="Spatafora J.W."/>
            <person name="Aime M.C."/>
        </authorList>
    </citation>
    <scope>NUCLEOTIDE SEQUENCE [LARGE SCALE GENOMIC DNA]</scope>
    <source>
        <strain evidence="8">MCA 4198</strain>
    </source>
</reference>
<dbReference type="InterPro" id="IPR007941">
    <property type="entry name" value="DUF726"/>
</dbReference>
<keyword evidence="5 7" id="KW-0472">Membrane</keyword>
<name>A0A316YT13_9BASI</name>
<feature type="region of interest" description="Disordered" evidence="6">
    <location>
        <begin position="56"/>
        <end position="82"/>
    </location>
</feature>
<feature type="transmembrane region" description="Helical" evidence="7">
    <location>
        <begin position="505"/>
        <end position="530"/>
    </location>
</feature>
<evidence type="ECO:0000256" key="5">
    <source>
        <dbReference type="ARBA" id="ARBA00023136"/>
    </source>
</evidence>
<evidence type="ECO:0000256" key="1">
    <source>
        <dbReference type="ARBA" id="ARBA00004141"/>
    </source>
</evidence>
<dbReference type="GO" id="GO:0016020">
    <property type="term" value="C:membrane"/>
    <property type="evidence" value="ECO:0007669"/>
    <property type="project" value="UniProtKB-SubCell"/>
</dbReference>
<evidence type="ECO:0000256" key="2">
    <source>
        <dbReference type="ARBA" id="ARBA00009824"/>
    </source>
</evidence>
<feature type="compositionally biased region" description="Polar residues" evidence="6">
    <location>
        <begin position="377"/>
        <end position="393"/>
    </location>
</feature>
<feature type="compositionally biased region" description="Pro residues" evidence="6">
    <location>
        <begin position="304"/>
        <end position="315"/>
    </location>
</feature>
<dbReference type="Pfam" id="PF05277">
    <property type="entry name" value="DUF726"/>
    <property type="match status" value="1"/>
</dbReference>
<comment type="similarity">
    <text evidence="2">Belongs to the TMCO4 family.</text>
</comment>
<dbReference type="InterPro" id="IPR029058">
    <property type="entry name" value="AB_hydrolase_fold"/>
</dbReference>
<dbReference type="AlphaFoldDB" id="A0A316YT13"/>
<dbReference type="GeneID" id="37043294"/>
<proteinExistence type="inferred from homology"/>
<evidence type="ECO:0000313" key="9">
    <source>
        <dbReference type="Proteomes" id="UP000245768"/>
    </source>
</evidence>
<evidence type="ECO:0000256" key="7">
    <source>
        <dbReference type="SAM" id="Phobius"/>
    </source>
</evidence>
<dbReference type="SUPFAM" id="SSF53474">
    <property type="entry name" value="alpha/beta-Hydrolases"/>
    <property type="match status" value="1"/>
</dbReference>
<organism evidence="8 9">
    <name type="scientific">Acaromyces ingoldii</name>
    <dbReference type="NCBI Taxonomy" id="215250"/>
    <lineage>
        <taxon>Eukaryota</taxon>
        <taxon>Fungi</taxon>
        <taxon>Dikarya</taxon>
        <taxon>Basidiomycota</taxon>
        <taxon>Ustilaginomycotina</taxon>
        <taxon>Exobasidiomycetes</taxon>
        <taxon>Exobasidiales</taxon>
        <taxon>Cryptobasidiaceae</taxon>
        <taxon>Acaromyces</taxon>
    </lineage>
</organism>
<keyword evidence="4 7" id="KW-1133">Transmembrane helix</keyword>
<comment type="subcellular location">
    <subcellularLocation>
        <location evidence="1">Membrane</location>
        <topology evidence="1">Multi-pass membrane protein</topology>
    </subcellularLocation>
</comment>
<accession>A0A316YT13</accession>
<dbReference type="Gene3D" id="3.40.50.1820">
    <property type="entry name" value="alpha/beta hydrolase"/>
    <property type="match status" value="1"/>
</dbReference>
<feature type="compositionally biased region" description="Acidic residues" evidence="6">
    <location>
        <begin position="66"/>
        <end position="76"/>
    </location>
</feature>
<feature type="compositionally biased region" description="Basic and acidic residues" evidence="6">
    <location>
        <begin position="226"/>
        <end position="245"/>
    </location>
</feature>
<gene>
    <name evidence="8" type="ORF">FA10DRAFT_266146</name>
</gene>
<dbReference type="PANTHER" id="PTHR17920">
    <property type="entry name" value="TRANSMEMBRANE AND COILED-COIL DOMAIN-CONTAINING PROTEIN 4 TMCO4"/>
    <property type="match status" value="1"/>
</dbReference>
<dbReference type="EMBL" id="KZ819635">
    <property type="protein sequence ID" value="PWN92371.1"/>
    <property type="molecule type" value="Genomic_DNA"/>
</dbReference>
<keyword evidence="9" id="KW-1185">Reference proteome</keyword>